<evidence type="ECO:0000313" key="2">
    <source>
        <dbReference type="Proteomes" id="UP000783390"/>
    </source>
</evidence>
<protein>
    <submittedName>
        <fullName evidence="1">Uncharacterized protein</fullName>
    </submittedName>
</protein>
<reference evidence="1 2" key="1">
    <citation type="submission" date="2021-03" db="EMBL/GenBank/DDBJ databases">
        <title>Genomic Encyclopedia of Type Strains, Phase IV (KMG-IV): sequencing the most valuable type-strain genomes for metagenomic binning, comparative biology and taxonomic classification.</title>
        <authorList>
            <person name="Goeker M."/>
        </authorList>
    </citation>
    <scope>NUCLEOTIDE SEQUENCE [LARGE SCALE GENOMIC DNA]</scope>
    <source>
        <strain evidence="1 2">DSM 3984</strain>
    </source>
</reference>
<gene>
    <name evidence="1" type="ORF">J2Z53_001394</name>
</gene>
<sequence>MSKKHGLRYTKLYGVWGMMKQRCYNCCNKDYKDYGAREIRICDEWKNNVKIFYNWAINNGYEEGLTLDRINPNGNYEPNNCRWITNAEQQNNKRNTIHVLYKDKLLTLTELSNITNIKRETLEMRYIRGDRGERLIRPVRKRCA</sequence>
<dbReference type="Proteomes" id="UP000783390">
    <property type="component" value="Unassembled WGS sequence"/>
</dbReference>
<keyword evidence="2" id="KW-1185">Reference proteome</keyword>
<organism evidence="1 2">
    <name type="scientific">Clostridium moniliforme</name>
    <dbReference type="NCBI Taxonomy" id="39489"/>
    <lineage>
        <taxon>Bacteria</taxon>
        <taxon>Bacillati</taxon>
        <taxon>Bacillota</taxon>
        <taxon>Clostridia</taxon>
        <taxon>Eubacteriales</taxon>
        <taxon>Clostridiaceae</taxon>
        <taxon>Clostridium</taxon>
    </lineage>
</organism>
<dbReference type="EMBL" id="JAGGJZ010000003">
    <property type="protein sequence ID" value="MBP1889811.1"/>
    <property type="molecule type" value="Genomic_DNA"/>
</dbReference>
<accession>A0ABS4F0M9</accession>
<evidence type="ECO:0000313" key="1">
    <source>
        <dbReference type="EMBL" id="MBP1889811.1"/>
    </source>
</evidence>
<name>A0ABS4F0M9_9CLOT</name>
<comment type="caution">
    <text evidence="1">The sequence shown here is derived from an EMBL/GenBank/DDBJ whole genome shotgun (WGS) entry which is preliminary data.</text>
</comment>
<dbReference type="RefSeq" id="WP_209796706.1">
    <property type="nucleotide sequence ID" value="NZ_JAGGJZ010000003.1"/>
</dbReference>
<proteinExistence type="predicted"/>